<evidence type="ECO:0000256" key="2">
    <source>
        <dbReference type="ARBA" id="ARBA00001968"/>
    </source>
</evidence>
<keyword evidence="6" id="KW-0808">Transferase</keyword>
<feature type="domain" description="HAMP" evidence="15">
    <location>
        <begin position="205"/>
        <end position="258"/>
    </location>
</feature>
<name>A0A1N6I1N3_9MICO</name>
<evidence type="ECO:0000256" key="5">
    <source>
        <dbReference type="ARBA" id="ARBA00022553"/>
    </source>
</evidence>
<keyword evidence="8 16" id="KW-0418">Kinase</keyword>
<keyword evidence="17" id="KW-1185">Reference proteome</keyword>
<dbReference type="Proteomes" id="UP000184699">
    <property type="component" value="Unassembled WGS sequence"/>
</dbReference>
<evidence type="ECO:0000313" key="16">
    <source>
        <dbReference type="EMBL" id="SIO25954.1"/>
    </source>
</evidence>
<feature type="transmembrane region" description="Helical" evidence="13">
    <location>
        <begin position="20"/>
        <end position="40"/>
    </location>
</feature>
<feature type="transmembrane region" description="Helical" evidence="13">
    <location>
        <begin position="178"/>
        <end position="199"/>
    </location>
</feature>
<dbReference type="FunFam" id="1.10.287.130:FF:000001">
    <property type="entry name" value="Two-component sensor histidine kinase"/>
    <property type="match status" value="1"/>
</dbReference>
<dbReference type="PRINTS" id="PR00344">
    <property type="entry name" value="BCTRLSENSOR"/>
</dbReference>
<dbReference type="PANTHER" id="PTHR45436:SF5">
    <property type="entry name" value="SENSOR HISTIDINE KINASE TRCS"/>
    <property type="match status" value="1"/>
</dbReference>
<comment type="cofactor">
    <cofactor evidence="2">
        <name>a divalent metal cation</name>
        <dbReference type="ChEBI" id="CHEBI:60240"/>
    </cofactor>
</comment>
<dbReference type="EMBL" id="FSRJ01000005">
    <property type="protein sequence ID" value="SIO25954.1"/>
    <property type="molecule type" value="Genomic_DNA"/>
</dbReference>
<keyword evidence="5" id="KW-0597">Phosphoprotein</keyword>
<dbReference type="PROSITE" id="PS50885">
    <property type="entry name" value="HAMP"/>
    <property type="match status" value="1"/>
</dbReference>
<dbReference type="SMART" id="SM00388">
    <property type="entry name" value="HisKA"/>
    <property type="match status" value="1"/>
</dbReference>
<dbReference type="CDD" id="cd00082">
    <property type="entry name" value="HisKA"/>
    <property type="match status" value="1"/>
</dbReference>
<dbReference type="EC" id="2.7.13.3" evidence="4"/>
<evidence type="ECO:0000256" key="12">
    <source>
        <dbReference type="SAM" id="MobiDB-lite"/>
    </source>
</evidence>
<evidence type="ECO:0000256" key="8">
    <source>
        <dbReference type="ARBA" id="ARBA00022777"/>
    </source>
</evidence>
<dbReference type="PROSITE" id="PS50109">
    <property type="entry name" value="HIS_KIN"/>
    <property type="match status" value="1"/>
</dbReference>
<evidence type="ECO:0000256" key="4">
    <source>
        <dbReference type="ARBA" id="ARBA00012438"/>
    </source>
</evidence>
<dbReference type="PANTHER" id="PTHR45436">
    <property type="entry name" value="SENSOR HISTIDINE KINASE YKOH"/>
    <property type="match status" value="1"/>
</dbReference>
<dbReference type="SMART" id="SM00304">
    <property type="entry name" value="HAMP"/>
    <property type="match status" value="1"/>
</dbReference>
<dbReference type="Pfam" id="PF00512">
    <property type="entry name" value="HisKA"/>
    <property type="match status" value="1"/>
</dbReference>
<protein>
    <recommendedName>
        <fullName evidence="4">histidine kinase</fullName>
        <ecNumber evidence="4">2.7.13.3</ecNumber>
    </recommendedName>
</protein>
<evidence type="ECO:0000256" key="9">
    <source>
        <dbReference type="ARBA" id="ARBA00022989"/>
    </source>
</evidence>
<dbReference type="InterPro" id="IPR036097">
    <property type="entry name" value="HisK_dim/P_sf"/>
</dbReference>
<evidence type="ECO:0000313" key="17">
    <source>
        <dbReference type="Proteomes" id="UP000184699"/>
    </source>
</evidence>
<dbReference type="Gene3D" id="3.30.565.10">
    <property type="entry name" value="Histidine kinase-like ATPase, C-terminal domain"/>
    <property type="match status" value="1"/>
</dbReference>
<dbReference type="CDD" id="cd06225">
    <property type="entry name" value="HAMP"/>
    <property type="match status" value="1"/>
</dbReference>
<dbReference type="Pfam" id="PF00672">
    <property type="entry name" value="HAMP"/>
    <property type="match status" value="1"/>
</dbReference>
<dbReference type="SMART" id="SM00387">
    <property type="entry name" value="HATPase_c"/>
    <property type="match status" value="1"/>
</dbReference>
<proteinExistence type="predicted"/>
<evidence type="ECO:0000256" key="1">
    <source>
        <dbReference type="ARBA" id="ARBA00000085"/>
    </source>
</evidence>
<dbReference type="SUPFAM" id="SSF158472">
    <property type="entry name" value="HAMP domain-like"/>
    <property type="match status" value="1"/>
</dbReference>
<keyword evidence="9 13" id="KW-1133">Transmembrane helix</keyword>
<dbReference type="GO" id="GO:0005886">
    <property type="term" value="C:plasma membrane"/>
    <property type="evidence" value="ECO:0007669"/>
    <property type="project" value="UniProtKB-SubCell"/>
</dbReference>
<evidence type="ECO:0000259" key="15">
    <source>
        <dbReference type="PROSITE" id="PS50885"/>
    </source>
</evidence>
<dbReference type="FunFam" id="3.30.565.10:FF:000006">
    <property type="entry name" value="Sensor histidine kinase WalK"/>
    <property type="match status" value="1"/>
</dbReference>
<dbReference type="InterPro" id="IPR005467">
    <property type="entry name" value="His_kinase_dom"/>
</dbReference>
<dbReference type="InterPro" id="IPR003660">
    <property type="entry name" value="HAMP_dom"/>
</dbReference>
<feature type="region of interest" description="Disordered" evidence="12">
    <location>
        <begin position="368"/>
        <end position="440"/>
    </location>
</feature>
<keyword evidence="10" id="KW-0902">Two-component regulatory system</keyword>
<comment type="catalytic activity">
    <reaction evidence="1">
        <text>ATP + protein L-histidine = ADP + protein N-phospho-L-histidine.</text>
        <dbReference type="EC" id="2.7.13.3"/>
    </reaction>
</comment>
<evidence type="ECO:0000256" key="3">
    <source>
        <dbReference type="ARBA" id="ARBA00004236"/>
    </source>
</evidence>
<reference evidence="17" key="1">
    <citation type="submission" date="2016-11" db="EMBL/GenBank/DDBJ databases">
        <authorList>
            <person name="Varghese N."/>
            <person name="Submissions S."/>
        </authorList>
    </citation>
    <scope>NUCLEOTIDE SEQUENCE [LARGE SCALE GENOMIC DNA]</scope>
    <source>
        <strain evidence="17">DSM 8595</strain>
    </source>
</reference>
<evidence type="ECO:0000256" key="10">
    <source>
        <dbReference type="ARBA" id="ARBA00023012"/>
    </source>
</evidence>
<dbReference type="Gene3D" id="1.10.287.130">
    <property type="match status" value="1"/>
</dbReference>
<dbReference type="InterPro" id="IPR003661">
    <property type="entry name" value="HisK_dim/P_dom"/>
</dbReference>
<comment type="subcellular location">
    <subcellularLocation>
        <location evidence="3">Cell membrane</location>
    </subcellularLocation>
</comment>
<keyword evidence="7 13" id="KW-0812">Transmembrane</keyword>
<dbReference type="Pfam" id="PF02518">
    <property type="entry name" value="HATPase_c"/>
    <property type="match status" value="1"/>
</dbReference>
<evidence type="ECO:0000256" key="7">
    <source>
        <dbReference type="ARBA" id="ARBA00022692"/>
    </source>
</evidence>
<accession>A0A1N6I1N3</accession>
<gene>
    <name evidence="16" type="ORF">SAMN05443544_3581</name>
</gene>
<dbReference type="AlphaFoldDB" id="A0A1N6I1N3"/>
<dbReference type="InterPro" id="IPR003594">
    <property type="entry name" value="HATPase_dom"/>
</dbReference>
<dbReference type="InterPro" id="IPR036890">
    <property type="entry name" value="HATPase_C_sf"/>
</dbReference>
<evidence type="ECO:0000259" key="14">
    <source>
        <dbReference type="PROSITE" id="PS50109"/>
    </source>
</evidence>
<feature type="compositionally biased region" description="Low complexity" evidence="12">
    <location>
        <begin position="421"/>
        <end position="440"/>
    </location>
</feature>
<evidence type="ECO:0000256" key="13">
    <source>
        <dbReference type="SAM" id="Phobius"/>
    </source>
</evidence>
<organism evidence="16 17">
    <name type="scientific">Agromyces cerinus subsp. cerinus</name>
    <dbReference type="NCBI Taxonomy" id="232089"/>
    <lineage>
        <taxon>Bacteria</taxon>
        <taxon>Bacillati</taxon>
        <taxon>Actinomycetota</taxon>
        <taxon>Actinomycetes</taxon>
        <taxon>Micrococcales</taxon>
        <taxon>Microbacteriaceae</taxon>
        <taxon>Agromyces</taxon>
    </lineage>
</organism>
<dbReference type="InterPro" id="IPR004358">
    <property type="entry name" value="Sig_transdc_His_kin-like_C"/>
</dbReference>
<evidence type="ECO:0000256" key="6">
    <source>
        <dbReference type="ARBA" id="ARBA00022679"/>
    </source>
</evidence>
<dbReference type="InterPro" id="IPR050428">
    <property type="entry name" value="TCS_sensor_his_kinase"/>
</dbReference>
<dbReference type="STRING" id="232089.SAMN05443544_3581"/>
<dbReference type="GO" id="GO:0005509">
    <property type="term" value="F:calcium ion binding"/>
    <property type="evidence" value="ECO:0007669"/>
    <property type="project" value="UniProtKB-ARBA"/>
</dbReference>
<dbReference type="SUPFAM" id="SSF47384">
    <property type="entry name" value="Homodimeric domain of signal transducing histidine kinase"/>
    <property type="match status" value="1"/>
</dbReference>
<evidence type="ECO:0000256" key="11">
    <source>
        <dbReference type="ARBA" id="ARBA00023136"/>
    </source>
</evidence>
<dbReference type="RefSeq" id="WP_074261716.1">
    <property type="nucleotide sequence ID" value="NZ_FSRJ01000005.1"/>
</dbReference>
<dbReference type="Gene3D" id="6.10.340.10">
    <property type="match status" value="1"/>
</dbReference>
<feature type="domain" description="Histidine kinase" evidence="14">
    <location>
        <begin position="273"/>
        <end position="605"/>
    </location>
</feature>
<dbReference type="GO" id="GO:0000155">
    <property type="term" value="F:phosphorelay sensor kinase activity"/>
    <property type="evidence" value="ECO:0007669"/>
    <property type="project" value="InterPro"/>
</dbReference>
<keyword evidence="11 13" id="KW-0472">Membrane</keyword>
<dbReference type="SUPFAM" id="SSF55874">
    <property type="entry name" value="ATPase domain of HSP90 chaperone/DNA topoisomerase II/histidine kinase"/>
    <property type="match status" value="1"/>
</dbReference>
<sequence>MNQISERWNRISLRTKITGVTVLMLTLGLLVSGIGTAAMLRSYVEDQVKVKLEAIASGDLRKYFTDQGEEPSERAPLDDLSFKPDLDVFVAVYDAETGKVDKHNWHDRDGAELPQIPETLTAAEVNARNQGQFSVFPMIDGDGNATFRAVTALTLADNHGNWSPIILAISSKETEQLLAMYLTIFFGFGFGVVLVGALLTRMLVTTTFMPLREVERTAAAIADGDFSQRLGGATPNTEVGRLNRSLNTMLNRIDRAFRDRARTIDQMRRFVGDASHELRTPLVSVRGYAELYRMGALQSPDEVGQAMERIEKEAIRMGLLVEDLLALARLDEAKPLELAEVDLVPLARDAALDTMAAHPARTVTVIAPEDLSATDASGEPAPELEVELDHAGDRTSPPTGAISFAGATLARLRGRRPKGEAATTTGSRRATAKAGGSSTASKRAARASAAASAAAAAAATAASDAIAAPPTAHDSGVPGSQMPVRRTVVLAEENKIRQVITNLMGNAIRFTAPESPIEIRISVDDATERAMIEVVDHGEGIPPQIREKIFQRFWRADTSRTRETGGSGLGLAIVSSIVAAHNGTVDVVETPGGGATFRVSLPLAGSAAAPQPVTAD</sequence>